<dbReference type="InterPro" id="IPR003346">
    <property type="entry name" value="Transposase_20"/>
</dbReference>
<dbReference type="GO" id="GO:0003677">
    <property type="term" value="F:DNA binding"/>
    <property type="evidence" value="ECO:0007669"/>
    <property type="project" value="InterPro"/>
</dbReference>
<dbReference type="EMBL" id="NHRY01000082">
    <property type="protein sequence ID" value="PPQ34954.1"/>
    <property type="molecule type" value="Genomic_DNA"/>
</dbReference>
<dbReference type="GO" id="GO:0006313">
    <property type="term" value="P:DNA transposition"/>
    <property type="evidence" value="ECO:0007669"/>
    <property type="project" value="InterPro"/>
</dbReference>
<organism evidence="3 4">
    <name type="scientific">Rhodopila globiformis</name>
    <name type="common">Rhodopseudomonas globiformis</name>
    <dbReference type="NCBI Taxonomy" id="1071"/>
    <lineage>
        <taxon>Bacteria</taxon>
        <taxon>Pseudomonadati</taxon>
        <taxon>Pseudomonadota</taxon>
        <taxon>Alphaproteobacteria</taxon>
        <taxon>Acetobacterales</taxon>
        <taxon>Acetobacteraceae</taxon>
        <taxon>Rhodopila</taxon>
    </lineage>
</organism>
<dbReference type="GO" id="GO:0004803">
    <property type="term" value="F:transposase activity"/>
    <property type="evidence" value="ECO:0007669"/>
    <property type="project" value="InterPro"/>
</dbReference>
<proteinExistence type="predicted"/>
<dbReference type="InterPro" id="IPR002525">
    <property type="entry name" value="Transp_IS110-like_N"/>
</dbReference>
<evidence type="ECO:0000259" key="1">
    <source>
        <dbReference type="Pfam" id="PF01548"/>
    </source>
</evidence>
<dbReference type="AlphaFoldDB" id="A0A2S6NJH1"/>
<dbReference type="PANTHER" id="PTHR33055">
    <property type="entry name" value="TRANSPOSASE FOR INSERTION SEQUENCE ELEMENT IS1111A"/>
    <property type="match status" value="1"/>
</dbReference>
<evidence type="ECO:0000313" key="3">
    <source>
        <dbReference type="EMBL" id="PPQ34954.1"/>
    </source>
</evidence>
<gene>
    <name evidence="3" type="ORF">CCS01_09220</name>
</gene>
<name>A0A2S6NJH1_RHOGL</name>
<keyword evidence="4" id="KW-1185">Reference proteome</keyword>
<sequence length="273" mass="29277">MAMEAAGGIERTLAYALADAGHQPRLVNPKRVRDFAKAISPARNDRIDAGRIAHFAATVALAPIERDLVRERLDKMLTTRQFLMAQLIAARNQARLLRVPAMRTQMASHIKLLRTRMAAVDHAIAAVVATDQAIAQDRARLCTMPSIGAVTATALLAWLPELGRLSAGKIAALVGVAPFDDDSGARNGQRHISGGRVGLRNLLYMAALSAIQHNAVMKAFHERLLAAGKLKKVALVAVMHKMLTGLNAMQRTGQAWNAGHVCVRGVTTAGAVE</sequence>
<dbReference type="Proteomes" id="UP000239724">
    <property type="component" value="Unassembled WGS sequence"/>
</dbReference>
<dbReference type="PANTHER" id="PTHR33055:SF3">
    <property type="entry name" value="PUTATIVE TRANSPOSASE FOR IS117-RELATED"/>
    <property type="match status" value="1"/>
</dbReference>
<dbReference type="InterPro" id="IPR047650">
    <property type="entry name" value="Transpos_IS110"/>
</dbReference>
<dbReference type="Pfam" id="PF02371">
    <property type="entry name" value="Transposase_20"/>
    <property type="match status" value="1"/>
</dbReference>
<comment type="caution">
    <text evidence="3">The sequence shown here is derived from an EMBL/GenBank/DDBJ whole genome shotgun (WGS) entry which is preliminary data.</text>
</comment>
<feature type="domain" description="Transposase IS110-like N-terminal" evidence="1">
    <location>
        <begin position="2"/>
        <end position="95"/>
    </location>
</feature>
<accession>A0A2S6NJH1</accession>
<protein>
    <submittedName>
        <fullName evidence="3">Uncharacterized protein</fullName>
    </submittedName>
</protein>
<evidence type="ECO:0000313" key="4">
    <source>
        <dbReference type="Proteomes" id="UP000239724"/>
    </source>
</evidence>
<reference evidence="3 4" key="1">
    <citation type="journal article" date="2018" name="Arch. Microbiol.">
        <title>New insights into the metabolic potential of the phototrophic purple bacterium Rhodopila globiformis DSM 161(T) from its draft genome sequence and evidence for a vanadium-dependent nitrogenase.</title>
        <authorList>
            <person name="Imhoff J.F."/>
            <person name="Rahn T."/>
            <person name="Kunzel S."/>
            <person name="Neulinger S.C."/>
        </authorList>
    </citation>
    <scope>NUCLEOTIDE SEQUENCE [LARGE SCALE GENOMIC DNA]</scope>
    <source>
        <strain evidence="3 4">DSM 161</strain>
    </source>
</reference>
<dbReference type="Pfam" id="PF01548">
    <property type="entry name" value="DEDD_Tnp_IS110"/>
    <property type="match status" value="1"/>
</dbReference>
<evidence type="ECO:0000259" key="2">
    <source>
        <dbReference type="Pfam" id="PF02371"/>
    </source>
</evidence>
<feature type="domain" description="Transposase IS116/IS110/IS902 C-terminal" evidence="2">
    <location>
        <begin position="139"/>
        <end position="222"/>
    </location>
</feature>